<proteinExistence type="inferred from homology"/>
<dbReference type="InterPro" id="IPR011600">
    <property type="entry name" value="Pept_C14_caspase"/>
</dbReference>
<dbReference type="AlphaFoldDB" id="A0A427V2A5"/>
<dbReference type="Gene3D" id="3.40.50.1460">
    <property type="match status" value="1"/>
</dbReference>
<dbReference type="InterPro" id="IPR017853">
    <property type="entry name" value="GH"/>
</dbReference>
<dbReference type="Pfam" id="PF01183">
    <property type="entry name" value="Glyco_hydro_25"/>
    <property type="match status" value="1"/>
</dbReference>
<evidence type="ECO:0000313" key="3">
    <source>
        <dbReference type="EMBL" id="RSE26855.1"/>
    </source>
</evidence>
<evidence type="ECO:0000313" key="4">
    <source>
        <dbReference type="Proteomes" id="UP000275331"/>
    </source>
</evidence>
<dbReference type="GO" id="GO:0006508">
    <property type="term" value="P:proteolysis"/>
    <property type="evidence" value="ECO:0007669"/>
    <property type="project" value="InterPro"/>
</dbReference>
<dbReference type="PANTHER" id="PTHR34135">
    <property type="entry name" value="LYSOZYME"/>
    <property type="match status" value="1"/>
</dbReference>
<comment type="similarity">
    <text evidence="1">Belongs to the glycosyl hydrolase 25 family.</text>
</comment>
<reference evidence="3 4" key="1">
    <citation type="submission" date="2018-10" db="EMBL/GenBank/DDBJ databases">
        <title>Transmission dynamics of multidrug resistant bacteria on intensive care unit surfaces.</title>
        <authorList>
            <person name="D'Souza A.W."/>
            <person name="Potter R.F."/>
            <person name="Wallace M."/>
            <person name="Shupe A."/>
            <person name="Patel S."/>
            <person name="Sun S."/>
            <person name="Gul D."/>
            <person name="Kwon J.H."/>
            <person name="Andleeb S."/>
            <person name="Burnham C.-A.D."/>
            <person name="Dantas G."/>
        </authorList>
    </citation>
    <scope>NUCLEOTIDE SEQUENCE [LARGE SCALE GENOMIC DNA]</scope>
    <source>
        <strain evidence="3 4">AS_373</strain>
    </source>
</reference>
<dbReference type="GO" id="GO:0016998">
    <property type="term" value="P:cell wall macromolecule catabolic process"/>
    <property type="evidence" value="ECO:0007669"/>
    <property type="project" value="InterPro"/>
</dbReference>
<organism evidence="3 4">
    <name type="scientific">Atlantibacter subterraneus</name>
    <dbReference type="NCBI Taxonomy" id="255519"/>
    <lineage>
        <taxon>Bacteria</taxon>
        <taxon>Pseudomonadati</taxon>
        <taxon>Pseudomonadota</taxon>
        <taxon>Gammaproteobacteria</taxon>
        <taxon>Enterobacterales</taxon>
        <taxon>Enterobacteriaceae</taxon>
        <taxon>Atlantibacter</taxon>
    </lineage>
</organism>
<evidence type="ECO:0000256" key="1">
    <source>
        <dbReference type="ARBA" id="ARBA00010646"/>
    </source>
</evidence>
<dbReference type="InterPro" id="IPR002053">
    <property type="entry name" value="Glyco_hydro_25"/>
</dbReference>
<gene>
    <name evidence="3" type="ORF">EGT71_10300</name>
</gene>
<name>A0A427V2A5_9ENTR</name>
<dbReference type="GO" id="GO:0009253">
    <property type="term" value="P:peptidoglycan catabolic process"/>
    <property type="evidence" value="ECO:0007669"/>
    <property type="project" value="InterPro"/>
</dbReference>
<accession>A0A427V2A5</accession>
<dbReference type="SUPFAM" id="SSF51445">
    <property type="entry name" value="(Trans)glycosidases"/>
    <property type="match status" value="1"/>
</dbReference>
<dbReference type="GO" id="GO:0004197">
    <property type="term" value="F:cysteine-type endopeptidase activity"/>
    <property type="evidence" value="ECO:0007669"/>
    <property type="project" value="InterPro"/>
</dbReference>
<dbReference type="GO" id="GO:0003796">
    <property type="term" value="F:lysozyme activity"/>
    <property type="evidence" value="ECO:0007669"/>
    <property type="project" value="InterPro"/>
</dbReference>
<dbReference type="Pfam" id="PF00656">
    <property type="entry name" value="Peptidase_C14"/>
    <property type="match status" value="1"/>
</dbReference>
<protein>
    <recommendedName>
        <fullName evidence="2">Peptidase C14 caspase domain-containing protein</fullName>
    </recommendedName>
</protein>
<comment type="caution">
    <text evidence="3">The sequence shown here is derived from an EMBL/GenBank/DDBJ whole genome shotgun (WGS) entry which is preliminary data.</text>
</comment>
<dbReference type="GO" id="GO:0016052">
    <property type="term" value="P:carbohydrate catabolic process"/>
    <property type="evidence" value="ECO:0007669"/>
    <property type="project" value="TreeGrafter"/>
</dbReference>
<dbReference type="Proteomes" id="UP000275331">
    <property type="component" value="Unassembled WGS sequence"/>
</dbReference>
<dbReference type="Gene3D" id="3.20.20.80">
    <property type="entry name" value="Glycosidases"/>
    <property type="match status" value="1"/>
</dbReference>
<dbReference type="PROSITE" id="PS51904">
    <property type="entry name" value="GLYCOSYL_HYDROL_F25_2"/>
    <property type="match status" value="1"/>
</dbReference>
<evidence type="ECO:0000259" key="2">
    <source>
        <dbReference type="Pfam" id="PF00656"/>
    </source>
</evidence>
<feature type="domain" description="Peptidase C14 caspase" evidence="2">
    <location>
        <begin position="42"/>
        <end position="227"/>
    </location>
</feature>
<dbReference type="PANTHER" id="PTHR34135:SF2">
    <property type="entry name" value="LYSOZYME"/>
    <property type="match status" value="1"/>
</dbReference>
<dbReference type="OrthoDB" id="6570952at2"/>
<sequence>MVHKEYCRFFIYYRNAKADKLDIRISDALQIPDQDASKTRAIGLIIAISKYPALNANLEAAEVDGKRLANFLIYGQKFDEVILLKDQDATAENIDYFLKDYLPARGEMFNKKARLLIAYSGHGRFGTQDGLSSKQPAFVLSHASDIDGSKDMYEMPALNRQLNILAKRYFHVLTLVNACFGSGLYGMTTGAGNSNAYSKPGAIAIAAGDNKTEVYSLNKEKGSVFFDLIINGVTSGVADERYGKSYMVKVDGKKEFYAGITRTLSLFVYLNDRYIDVNQELADRGQTLRLSDAWIGSTEDQIGAGGFFFINEPSSTSLDATTQTAVRKDGEFTNLDATPFSADVIKPVSTPAPPPVNENAIEIPYGPVSAIPHRPDIRIFKAPDIYPIKGHDISAADGEIDWNTLKKESKARFIYTRVVGWKGYDSSFKSNWQNLKNSQFDRGAYLKYDFCRSPESQLDTAKQYLNNDPAMLPVGILLVHPAGEDRQQLACFEKGGMNDARQNILIFAELVKTHYRKTPIFYGNHNNLSNFLDSRFDSYMIWMGFWGKTSVKLGGSNPWTLWQYSGNEKVPGIGPQTESEVFFGTEEQYQQFRQGNTNIALSAVK</sequence>
<dbReference type="EMBL" id="RHXB01000005">
    <property type="protein sequence ID" value="RSE26855.1"/>
    <property type="molecule type" value="Genomic_DNA"/>
</dbReference>